<comment type="caution">
    <text evidence="8">The sequence shown here is derived from an EMBL/GenBank/DDBJ whole genome shotgun (WGS) entry which is preliminary data.</text>
</comment>
<keyword evidence="5" id="KW-0804">Transcription</keyword>
<dbReference type="GO" id="GO:0005634">
    <property type="term" value="C:nucleus"/>
    <property type="evidence" value="ECO:0007669"/>
    <property type="project" value="UniProtKB-SubCell"/>
</dbReference>
<evidence type="ECO:0000313" key="8">
    <source>
        <dbReference type="EMBL" id="CAB1444432.1"/>
    </source>
</evidence>
<keyword evidence="9" id="KW-1185">Reference proteome</keyword>
<dbReference type="PANTHER" id="PTHR45789:SF3">
    <property type="entry name" value="TRANSCRIPTION FACTOR SOX-5"/>
    <property type="match status" value="1"/>
</dbReference>
<dbReference type="EMBL" id="CADEAL010003358">
    <property type="protein sequence ID" value="CAB1444432.1"/>
    <property type="molecule type" value="Genomic_DNA"/>
</dbReference>
<dbReference type="GO" id="GO:0032332">
    <property type="term" value="P:positive regulation of chondrocyte differentiation"/>
    <property type="evidence" value="ECO:0007669"/>
    <property type="project" value="TreeGrafter"/>
</dbReference>
<feature type="region of interest" description="Disordered" evidence="7">
    <location>
        <begin position="61"/>
        <end position="131"/>
    </location>
</feature>
<feature type="compositionally biased region" description="Low complexity" evidence="7">
    <location>
        <begin position="110"/>
        <end position="122"/>
    </location>
</feature>
<evidence type="ECO:0000256" key="3">
    <source>
        <dbReference type="ARBA" id="ARBA00023015"/>
    </source>
</evidence>
<protein>
    <submittedName>
        <fullName evidence="8">Uncharacterized protein</fullName>
    </submittedName>
</protein>
<keyword evidence="6" id="KW-0539">Nucleus</keyword>
<name>A0A9N7Z0H7_PLEPL</name>
<evidence type="ECO:0000256" key="2">
    <source>
        <dbReference type="ARBA" id="ARBA00022782"/>
    </source>
</evidence>
<dbReference type="InterPro" id="IPR051356">
    <property type="entry name" value="SOX/SOX-like_TF"/>
</dbReference>
<dbReference type="GO" id="GO:0000978">
    <property type="term" value="F:RNA polymerase II cis-regulatory region sequence-specific DNA binding"/>
    <property type="evidence" value="ECO:0007669"/>
    <property type="project" value="TreeGrafter"/>
</dbReference>
<dbReference type="AlphaFoldDB" id="A0A9N7Z0H7"/>
<keyword evidence="2" id="KW-0221">Differentiation</keyword>
<reference evidence="8" key="1">
    <citation type="submission" date="2020-03" db="EMBL/GenBank/DDBJ databases">
        <authorList>
            <person name="Weist P."/>
        </authorList>
    </citation>
    <scope>NUCLEOTIDE SEQUENCE</scope>
</reference>
<evidence type="ECO:0000256" key="1">
    <source>
        <dbReference type="ARBA" id="ARBA00004123"/>
    </source>
</evidence>
<evidence type="ECO:0000313" key="9">
    <source>
        <dbReference type="Proteomes" id="UP001153269"/>
    </source>
</evidence>
<dbReference type="PANTHER" id="PTHR45789">
    <property type="entry name" value="FI18025P1"/>
    <property type="match status" value="1"/>
</dbReference>
<keyword evidence="4" id="KW-0238">DNA-binding</keyword>
<feature type="region of interest" description="Disordered" evidence="7">
    <location>
        <begin position="1"/>
        <end position="48"/>
    </location>
</feature>
<accession>A0A9N7Z0H7</accession>
<evidence type="ECO:0000256" key="7">
    <source>
        <dbReference type="SAM" id="MobiDB-lite"/>
    </source>
</evidence>
<evidence type="ECO:0000256" key="5">
    <source>
        <dbReference type="ARBA" id="ARBA00023163"/>
    </source>
</evidence>
<sequence>MLTEPELPQECNRMSSKRPASPYGGTDGDITMATSRQRMEDDESEGLGGVIHLPLVSYCSKVSPRSPANRSLDSPTNMDQDGTKRSSLSPFPQHNSTSPGKEEGGGGGRACSDGGSSAGALGTPERRKGSLADVVDTLKQRKMEELIKNEPEGVTTLTPLLCPALFEPDVGRQVSPAPPLNSHPPTPATFLSSAAHAADPMLLGMDVCLPASHPSSLRQSLSLPVGSLHPHSPLLSNPSIFTPPSSFGPLPLSASLMGERHPRIYSSSPLPYSPFISSHLPLSMSLSPPASNHSPSISFTPCLHSYFALPPPSLPLPVVSSFGWAQEQ</sequence>
<dbReference type="GO" id="GO:0000981">
    <property type="term" value="F:DNA-binding transcription factor activity, RNA polymerase II-specific"/>
    <property type="evidence" value="ECO:0007669"/>
    <property type="project" value="TreeGrafter"/>
</dbReference>
<comment type="subcellular location">
    <subcellularLocation>
        <location evidence="1">Nucleus</location>
    </subcellularLocation>
</comment>
<keyword evidence="3" id="KW-0805">Transcription regulation</keyword>
<dbReference type="GO" id="GO:0045165">
    <property type="term" value="P:cell fate commitment"/>
    <property type="evidence" value="ECO:0007669"/>
    <property type="project" value="TreeGrafter"/>
</dbReference>
<gene>
    <name evidence="8" type="ORF">PLEPLA_LOCUS32148</name>
</gene>
<proteinExistence type="predicted"/>
<organism evidence="8 9">
    <name type="scientific">Pleuronectes platessa</name>
    <name type="common">European plaice</name>
    <dbReference type="NCBI Taxonomy" id="8262"/>
    <lineage>
        <taxon>Eukaryota</taxon>
        <taxon>Metazoa</taxon>
        <taxon>Chordata</taxon>
        <taxon>Craniata</taxon>
        <taxon>Vertebrata</taxon>
        <taxon>Euteleostomi</taxon>
        <taxon>Actinopterygii</taxon>
        <taxon>Neopterygii</taxon>
        <taxon>Teleostei</taxon>
        <taxon>Neoteleostei</taxon>
        <taxon>Acanthomorphata</taxon>
        <taxon>Carangaria</taxon>
        <taxon>Pleuronectiformes</taxon>
        <taxon>Pleuronectoidei</taxon>
        <taxon>Pleuronectidae</taxon>
        <taxon>Pleuronectes</taxon>
    </lineage>
</organism>
<feature type="compositionally biased region" description="Polar residues" evidence="7">
    <location>
        <begin position="66"/>
        <end position="99"/>
    </location>
</feature>
<evidence type="ECO:0000256" key="6">
    <source>
        <dbReference type="ARBA" id="ARBA00023242"/>
    </source>
</evidence>
<evidence type="ECO:0000256" key="4">
    <source>
        <dbReference type="ARBA" id="ARBA00023125"/>
    </source>
</evidence>
<dbReference type="Proteomes" id="UP001153269">
    <property type="component" value="Unassembled WGS sequence"/>
</dbReference>